<dbReference type="PANTHER" id="PTHR33908">
    <property type="entry name" value="MANNOSYLTRANSFERASE YKCB-RELATED"/>
    <property type="match status" value="1"/>
</dbReference>
<evidence type="ECO:0000256" key="2">
    <source>
        <dbReference type="ARBA" id="ARBA00022475"/>
    </source>
</evidence>
<dbReference type="EMBL" id="DXGH01000072">
    <property type="protein sequence ID" value="HIW82445.1"/>
    <property type="molecule type" value="Genomic_DNA"/>
</dbReference>
<evidence type="ECO:0000256" key="1">
    <source>
        <dbReference type="ARBA" id="ARBA00004651"/>
    </source>
</evidence>
<reference evidence="9" key="2">
    <citation type="submission" date="2021-04" db="EMBL/GenBank/DDBJ databases">
        <authorList>
            <person name="Gilroy R."/>
        </authorList>
    </citation>
    <scope>NUCLEOTIDE SEQUENCE</scope>
    <source>
        <strain evidence="9">CHK195-6426</strain>
    </source>
</reference>
<sequence>MKKGRLKEKSWEIAAILLCVIVLSFGISQKEGYHMDELLSFELANGEFNPWIVPTQPQGRLAKFVENEIRGESFSETMGNLWSTCKDVVQNRGNSKLLSYQADVYEEPVWIGAEEFSDYITVDDKDAFNYVSVYFNVKDDNHPPLHFMLLHTVCSLFRGQIKPFMGCVINLTAAVGTMLLLMRLGRQFACLFGIPDKARLSGILAALFYGLSTGAMACVLLIRMYGVLTFFCVAFFYICMQKWQHSGFEKKNFRLIAVTVLGFLTQYFFLFYCIFLFLTLAAGLLWKRRFRECLCLVRSMVIAAAAGILLFPFALSDVFSSSRGVEALENLAAGVSGYGQRLSAFLEILVSRTFGNLMWILCAMGLCCAVWGLVCLQKKKKPLAEICLLFVPPVGYFFLAARMSPYLVDRYIMPLFPFVCLWGALALVLWLGKLEGYFGNKKGIFAGTVCGICLLWQVLGLFDYDGSYLYRGYEKQEELSQEYASLPCICVYEGVGYYENLLEFTHYEKTLLVRLSELIERRDRESVASLEQAVVLVKSEADWEEVLTVMEEVYGLSLKQELLADSVHQDRIFLLGK</sequence>
<comment type="caution">
    <text evidence="9">The sequence shown here is derived from an EMBL/GenBank/DDBJ whole genome shotgun (WGS) entry which is preliminary data.</text>
</comment>
<keyword evidence="3" id="KW-0328">Glycosyltransferase</keyword>
<feature type="transmembrane region" description="Helical" evidence="8">
    <location>
        <begin position="383"/>
        <end position="399"/>
    </location>
</feature>
<dbReference type="PANTHER" id="PTHR33908:SF11">
    <property type="entry name" value="MEMBRANE PROTEIN"/>
    <property type="match status" value="1"/>
</dbReference>
<keyword evidence="7 8" id="KW-0472">Membrane</keyword>
<gene>
    <name evidence="9" type="ORF">H9742_13165</name>
</gene>
<dbReference type="GO" id="GO:0016763">
    <property type="term" value="F:pentosyltransferase activity"/>
    <property type="evidence" value="ECO:0007669"/>
    <property type="project" value="TreeGrafter"/>
</dbReference>
<evidence type="ECO:0000256" key="4">
    <source>
        <dbReference type="ARBA" id="ARBA00022679"/>
    </source>
</evidence>
<dbReference type="GO" id="GO:0009103">
    <property type="term" value="P:lipopolysaccharide biosynthetic process"/>
    <property type="evidence" value="ECO:0007669"/>
    <property type="project" value="UniProtKB-ARBA"/>
</dbReference>
<organism evidence="9 10">
    <name type="scientific">Candidatus Acetatifactor stercoripullorum</name>
    <dbReference type="NCBI Taxonomy" id="2838414"/>
    <lineage>
        <taxon>Bacteria</taxon>
        <taxon>Bacillati</taxon>
        <taxon>Bacillota</taxon>
        <taxon>Clostridia</taxon>
        <taxon>Lachnospirales</taxon>
        <taxon>Lachnospiraceae</taxon>
        <taxon>Acetatifactor</taxon>
    </lineage>
</organism>
<reference evidence="9" key="1">
    <citation type="journal article" date="2021" name="PeerJ">
        <title>Extensive microbial diversity within the chicken gut microbiome revealed by metagenomics and culture.</title>
        <authorList>
            <person name="Gilroy R."/>
            <person name="Ravi A."/>
            <person name="Getino M."/>
            <person name="Pursley I."/>
            <person name="Horton D.L."/>
            <person name="Alikhan N.F."/>
            <person name="Baker D."/>
            <person name="Gharbi K."/>
            <person name="Hall N."/>
            <person name="Watson M."/>
            <person name="Adriaenssens E.M."/>
            <person name="Foster-Nyarko E."/>
            <person name="Jarju S."/>
            <person name="Secka A."/>
            <person name="Antonio M."/>
            <person name="Oren A."/>
            <person name="Chaudhuri R.R."/>
            <person name="La Ragione R."/>
            <person name="Hildebrand F."/>
            <person name="Pallen M.J."/>
        </authorList>
    </citation>
    <scope>NUCLEOTIDE SEQUENCE</scope>
    <source>
        <strain evidence="9">CHK195-6426</strain>
    </source>
</reference>
<evidence type="ECO:0000256" key="5">
    <source>
        <dbReference type="ARBA" id="ARBA00022692"/>
    </source>
</evidence>
<keyword evidence="2" id="KW-1003">Cell membrane</keyword>
<evidence type="ECO:0000256" key="7">
    <source>
        <dbReference type="ARBA" id="ARBA00023136"/>
    </source>
</evidence>
<feature type="transmembrane region" description="Helical" evidence="8">
    <location>
        <begin position="256"/>
        <end position="286"/>
    </location>
</feature>
<evidence type="ECO:0000313" key="9">
    <source>
        <dbReference type="EMBL" id="HIW82445.1"/>
    </source>
</evidence>
<feature type="transmembrane region" description="Helical" evidence="8">
    <location>
        <begin position="411"/>
        <end position="431"/>
    </location>
</feature>
<keyword evidence="6 8" id="KW-1133">Transmembrane helix</keyword>
<proteinExistence type="predicted"/>
<keyword evidence="4" id="KW-0808">Transferase</keyword>
<feature type="transmembrane region" description="Helical" evidence="8">
    <location>
        <begin position="357"/>
        <end position="376"/>
    </location>
</feature>
<name>A0A9D1R7U7_9FIRM</name>
<feature type="transmembrane region" description="Helical" evidence="8">
    <location>
        <begin position="443"/>
        <end position="462"/>
    </location>
</feature>
<comment type="subcellular location">
    <subcellularLocation>
        <location evidence="1">Cell membrane</location>
        <topology evidence="1">Multi-pass membrane protein</topology>
    </subcellularLocation>
</comment>
<accession>A0A9D1R7U7</accession>
<evidence type="ECO:0000256" key="6">
    <source>
        <dbReference type="ARBA" id="ARBA00022989"/>
    </source>
</evidence>
<dbReference type="GO" id="GO:0005886">
    <property type="term" value="C:plasma membrane"/>
    <property type="evidence" value="ECO:0007669"/>
    <property type="project" value="UniProtKB-SubCell"/>
</dbReference>
<feature type="transmembrane region" description="Helical" evidence="8">
    <location>
        <begin position="203"/>
        <end position="236"/>
    </location>
</feature>
<evidence type="ECO:0000256" key="3">
    <source>
        <dbReference type="ARBA" id="ARBA00022676"/>
    </source>
</evidence>
<dbReference type="Proteomes" id="UP000824265">
    <property type="component" value="Unassembled WGS sequence"/>
</dbReference>
<dbReference type="AlphaFoldDB" id="A0A9D1R7U7"/>
<evidence type="ECO:0000313" key="10">
    <source>
        <dbReference type="Proteomes" id="UP000824265"/>
    </source>
</evidence>
<feature type="transmembrane region" description="Helical" evidence="8">
    <location>
        <begin position="293"/>
        <end position="315"/>
    </location>
</feature>
<evidence type="ECO:0008006" key="11">
    <source>
        <dbReference type="Google" id="ProtNLM"/>
    </source>
</evidence>
<dbReference type="InterPro" id="IPR050297">
    <property type="entry name" value="LipidA_mod_glycosyltrf_83"/>
</dbReference>
<protein>
    <recommendedName>
        <fullName evidence="11">Glycosyltransferase RgtA/B/C/D-like domain-containing protein</fullName>
    </recommendedName>
</protein>
<keyword evidence="5 8" id="KW-0812">Transmembrane</keyword>
<evidence type="ECO:0000256" key="8">
    <source>
        <dbReference type="SAM" id="Phobius"/>
    </source>
</evidence>
<feature type="transmembrane region" description="Helical" evidence="8">
    <location>
        <begin position="163"/>
        <end position="182"/>
    </location>
</feature>